<keyword evidence="2" id="KW-0812">Transmembrane</keyword>
<name>A0AAD9PUC9_ACRCE</name>
<keyword evidence="2" id="KW-1133">Transmembrane helix</keyword>
<accession>A0AAD9PUC9</accession>
<proteinExistence type="predicted"/>
<comment type="caution">
    <text evidence="3">The sequence shown here is derived from an EMBL/GenBank/DDBJ whole genome shotgun (WGS) entry which is preliminary data.</text>
</comment>
<protein>
    <submittedName>
        <fullName evidence="3">Uncharacterized protein</fullName>
    </submittedName>
</protein>
<feature type="transmembrane region" description="Helical" evidence="2">
    <location>
        <begin position="133"/>
        <end position="152"/>
    </location>
</feature>
<sequence length="255" mass="29156">MWEEMTEDEYMEAGESFDISPLRSKPLSSDQDDEDEEDMLRAEAVILRQLNKEHRPSRDDWKINFRELHEDTYFMLWTSLLISRKVNEALLAAEQGRAQTLSDNLLMQYKLPAPLSAATINTKETISRLFTELSTTTIFLAIADLAINIWFLSRKKQVVFRRGMLEGDRTEEDPTRALLTSSLEKIGTEDTHIDLSFLKMFSFNLRSEVQYYVDVQQPKLQLNNGNPSSSSSCKASLSESRNDSRIAADVSSVIA</sequence>
<keyword evidence="4" id="KW-1185">Reference proteome</keyword>
<feature type="compositionally biased region" description="Acidic residues" evidence="1">
    <location>
        <begin position="1"/>
        <end position="12"/>
    </location>
</feature>
<keyword evidence="2" id="KW-0472">Membrane</keyword>
<evidence type="ECO:0000313" key="3">
    <source>
        <dbReference type="EMBL" id="KAK2549233.1"/>
    </source>
</evidence>
<feature type="region of interest" description="Disordered" evidence="1">
    <location>
        <begin position="1"/>
        <end position="36"/>
    </location>
</feature>
<gene>
    <name evidence="3" type="ORF">P5673_030340</name>
</gene>
<organism evidence="3 4">
    <name type="scientific">Acropora cervicornis</name>
    <name type="common">Staghorn coral</name>
    <dbReference type="NCBI Taxonomy" id="6130"/>
    <lineage>
        <taxon>Eukaryota</taxon>
        <taxon>Metazoa</taxon>
        <taxon>Cnidaria</taxon>
        <taxon>Anthozoa</taxon>
        <taxon>Hexacorallia</taxon>
        <taxon>Scleractinia</taxon>
        <taxon>Astrocoeniina</taxon>
        <taxon>Acroporidae</taxon>
        <taxon>Acropora</taxon>
    </lineage>
</organism>
<reference evidence="3" key="1">
    <citation type="journal article" date="2023" name="G3 (Bethesda)">
        <title>Whole genome assembly and annotation of the endangered Caribbean coral Acropora cervicornis.</title>
        <authorList>
            <person name="Selwyn J.D."/>
            <person name="Vollmer S.V."/>
        </authorList>
    </citation>
    <scope>NUCLEOTIDE SEQUENCE</scope>
    <source>
        <strain evidence="3">K2</strain>
    </source>
</reference>
<evidence type="ECO:0000256" key="2">
    <source>
        <dbReference type="SAM" id="Phobius"/>
    </source>
</evidence>
<dbReference type="AlphaFoldDB" id="A0AAD9PUC9"/>
<reference evidence="3" key="2">
    <citation type="journal article" date="2023" name="Science">
        <title>Genomic signatures of disease resistance in endangered staghorn corals.</title>
        <authorList>
            <person name="Vollmer S.V."/>
            <person name="Selwyn J.D."/>
            <person name="Despard B.A."/>
            <person name="Roesel C.L."/>
        </authorList>
    </citation>
    <scope>NUCLEOTIDE SEQUENCE</scope>
    <source>
        <strain evidence="3">K2</strain>
    </source>
</reference>
<dbReference type="EMBL" id="JARQWQ010000129">
    <property type="protein sequence ID" value="KAK2549233.1"/>
    <property type="molecule type" value="Genomic_DNA"/>
</dbReference>
<evidence type="ECO:0000313" key="4">
    <source>
        <dbReference type="Proteomes" id="UP001249851"/>
    </source>
</evidence>
<evidence type="ECO:0000256" key="1">
    <source>
        <dbReference type="SAM" id="MobiDB-lite"/>
    </source>
</evidence>
<dbReference type="Proteomes" id="UP001249851">
    <property type="component" value="Unassembled WGS sequence"/>
</dbReference>